<dbReference type="VEuPathDB" id="FungiDB:I7I52_00240"/>
<sequence>MPGMRLGSWPNLQRQWFDLLAYRRPKRSRIIGLGFPAQMTDLVDWIDATVPLVIGHEIKISSSPSM</sequence>
<evidence type="ECO:0000313" key="1">
    <source>
        <dbReference type="EMBL" id="KAG5302559.1"/>
    </source>
</evidence>
<dbReference type="EMBL" id="JAEVHI010000001">
    <property type="protein sequence ID" value="KAG5302559.1"/>
    <property type="molecule type" value="Genomic_DNA"/>
</dbReference>
<dbReference type="AlphaFoldDB" id="A0A8H7Z1S3"/>
<gene>
    <name evidence="1" type="ORF">I7I52_00240</name>
</gene>
<protein>
    <submittedName>
        <fullName evidence="1">Uncharacterized protein</fullName>
    </submittedName>
</protein>
<accession>A0A8H7Z1S3</accession>
<organism evidence="1 2">
    <name type="scientific">Ajellomyces capsulatus</name>
    <name type="common">Darling's disease fungus</name>
    <name type="synonym">Histoplasma capsulatum</name>
    <dbReference type="NCBI Taxonomy" id="5037"/>
    <lineage>
        <taxon>Eukaryota</taxon>
        <taxon>Fungi</taxon>
        <taxon>Dikarya</taxon>
        <taxon>Ascomycota</taxon>
        <taxon>Pezizomycotina</taxon>
        <taxon>Eurotiomycetes</taxon>
        <taxon>Eurotiomycetidae</taxon>
        <taxon>Onygenales</taxon>
        <taxon>Ajellomycetaceae</taxon>
        <taxon>Histoplasma</taxon>
    </lineage>
</organism>
<proteinExistence type="predicted"/>
<evidence type="ECO:0000313" key="2">
    <source>
        <dbReference type="Proteomes" id="UP000670092"/>
    </source>
</evidence>
<reference evidence="1 2" key="1">
    <citation type="submission" date="2021-01" db="EMBL/GenBank/DDBJ databases">
        <title>Chromosome-level genome assembly of a human fungal pathogen reveals clustering of transcriptionally co-regulated genes.</title>
        <authorList>
            <person name="Voorhies M."/>
            <person name="Cohen S."/>
            <person name="Shea T.P."/>
            <person name="Petrus S."/>
            <person name="Munoz J.F."/>
            <person name="Poplawski S."/>
            <person name="Goldman W.E."/>
            <person name="Michael T."/>
            <person name="Cuomo C.A."/>
            <person name="Sil A."/>
            <person name="Beyhan S."/>
        </authorList>
    </citation>
    <scope>NUCLEOTIDE SEQUENCE [LARGE SCALE GENOMIC DNA]</scope>
    <source>
        <strain evidence="1 2">G184AR</strain>
    </source>
</reference>
<name>A0A8H7Z1S3_AJECA</name>
<comment type="caution">
    <text evidence="1">The sequence shown here is derived from an EMBL/GenBank/DDBJ whole genome shotgun (WGS) entry which is preliminary data.</text>
</comment>
<dbReference type="Proteomes" id="UP000670092">
    <property type="component" value="Unassembled WGS sequence"/>
</dbReference>